<dbReference type="InterPro" id="IPR011004">
    <property type="entry name" value="Trimer_LpxA-like_sf"/>
</dbReference>
<dbReference type="PROSITE" id="PS00101">
    <property type="entry name" value="HEXAPEP_TRANSFERASES"/>
    <property type="match status" value="1"/>
</dbReference>
<reference evidence="8 9" key="1">
    <citation type="submission" date="2017-02" db="EMBL/GenBank/DDBJ databases">
        <title>Ketogulonicigenium robustum SPU B003 Genome sequencing and assembly.</title>
        <authorList>
            <person name="Li Y."/>
            <person name="Liu L."/>
            <person name="Wang C."/>
            <person name="Zhang M."/>
            <person name="Zhang T."/>
            <person name="Zhang Y."/>
        </authorList>
    </citation>
    <scope>NUCLEOTIDE SEQUENCE [LARGE SCALE GENOMIC DNA]</scope>
    <source>
        <strain evidence="8 9">SPU_B003</strain>
    </source>
</reference>
<keyword evidence="4" id="KW-0677">Repeat</keyword>
<keyword evidence="5" id="KW-0443">Lipid metabolism</keyword>
<dbReference type="KEGG" id="kro:BVG79_00841"/>
<keyword evidence="3 8" id="KW-0808">Transferase</keyword>
<dbReference type="InterPro" id="IPR001451">
    <property type="entry name" value="Hexapep"/>
</dbReference>
<dbReference type="PANTHER" id="PTHR43378">
    <property type="entry name" value="UDP-3-O-ACYLGLUCOSAMINE N-ACYLTRANSFERASE"/>
    <property type="match status" value="1"/>
</dbReference>
<dbReference type="EC" id="2.3.1.191" evidence="8"/>
<dbReference type="Gene3D" id="3.40.1390.10">
    <property type="entry name" value="MurE/MurF, N-terminal domain"/>
    <property type="match status" value="1"/>
</dbReference>
<evidence type="ECO:0000256" key="6">
    <source>
        <dbReference type="ARBA" id="ARBA00023315"/>
    </source>
</evidence>
<dbReference type="Gene3D" id="2.160.10.10">
    <property type="entry name" value="Hexapeptide repeat proteins"/>
    <property type="match status" value="1"/>
</dbReference>
<keyword evidence="9" id="KW-1185">Reference proteome</keyword>
<evidence type="ECO:0000259" key="7">
    <source>
        <dbReference type="Pfam" id="PF25087"/>
    </source>
</evidence>
<dbReference type="GO" id="GO:0103118">
    <property type="term" value="F:UDP-3-O-[(3R)-3-hydroxyacyl]-glucosamine N-acyltransferase activity"/>
    <property type="evidence" value="ECO:0007669"/>
    <property type="project" value="UniProtKB-EC"/>
</dbReference>
<dbReference type="OrthoDB" id="9784739at2"/>
<sequence>MPYRIDELAEKLGATFEGDGSITIAGAAEPQAAGADDLALAMSPTYAAHLAEGQAKAAVVWPGADWQALGLKAAVFAPRGRLAMAGLTALLDPGPGMEAGIHPSAIIDPTAEVADGVAIGPFSIIGARVRVAAGVQIGAQVSVGPDSVLGADTTVHDGVRIGRRVRIGARVIIQPNAVLGADGLSFVTASPAYVEVSRQTLGLGEVTVPEDATWHRIHSLGGVEIADDVEIGACTTIDSGTIRATRIGRGTKLDNLIHIAHNVVVGEDCLFAAQVGIAGSSVVGDRVVAGGKVGISDNITIGNDVVLGGASVILSSVPTGRVMLGYPATKMDVQLESYKALRRLPRVLKKLAGGKAAD</sequence>
<dbReference type="RefSeq" id="WP_085785779.1">
    <property type="nucleotide sequence ID" value="NZ_CP019937.1"/>
</dbReference>
<evidence type="ECO:0000256" key="3">
    <source>
        <dbReference type="ARBA" id="ARBA00022679"/>
    </source>
</evidence>
<dbReference type="GO" id="GO:0016020">
    <property type="term" value="C:membrane"/>
    <property type="evidence" value="ECO:0007669"/>
    <property type="project" value="GOC"/>
</dbReference>
<dbReference type="NCBIfam" id="TIGR01853">
    <property type="entry name" value="lipid_A_lpxD"/>
    <property type="match status" value="1"/>
</dbReference>
<dbReference type="InterPro" id="IPR018357">
    <property type="entry name" value="Hexapep_transf_CS"/>
</dbReference>
<dbReference type="AlphaFoldDB" id="A0A1W6NYG3"/>
<keyword evidence="2" id="KW-0441">Lipid A biosynthesis</keyword>
<accession>A0A1W6NYG3</accession>
<dbReference type="NCBIfam" id="NF002060">
    <property type="entry name" value="PRK00892.1"/>
    <property type="match status" value="1"/>
</dbReference>
<evidence type="ECO:0000313" key="9">
    <source>
        <dbReference type="Proteomes" id="UP000242447"/>
    </source>
</evidence>
<feature type="domain" description="Mannose-1-phosphate guanyltransferase C-terminal" evidence="7">
    <location>
        <begin position="102"/>
        <end position="182"/>
    </location>
</feature>
<evidence type="ECO:0000256" key="4">
    <source>
        <dbReference type="ARBA" id="ARBA00022737"/>
    </source>
</evidence>
<dbReference type="InterPro" id="IPR056729">
    <property type="entry name" value="GMPPB_C"/>
</dbReference>
<evidence type="ECO:0000256" key="2">
    <source>
        <dbReference type="ARBA" id="ARBA00022556"/>
    </source>
</evidence>
<proteinExistence type="predicted"/>
<dbReference type="SUPFAM" id="SSF51161">
    <property type="entry name" value="Trimeric LpxA-like enzymes"/>
    <property type="match status" value="1"/>
</dbReference>
<evidence type="ECO:0000313" key="8">
    <source>
        <dbReference type="EMBL" id="ARO14193.1"/>
    </source>
</evidence>
<dbReference type="STRING" id="92947.BVG79_00841"/>
<dbReference type="GO" id="GO:0009245">
    <property type="term" value="P:lipid A biosynthetic process"/>
    <property type="evidence" value="ECO:0007669"/>
    <property type="project" value="UniProtKB-KW"/>
</dbReference>
<dbReference type="EMBL" id="CP019937">
    <property type="protein sequence ID" value="ARO14193.1"/>
    <property type="molecule type" value="Genomic_DNA"/>
</dbReference>
<keyword evidence="6 8" id="KW-0012">Acyltransferase</keyword>
<evidence type="ECO:0000256" key="1">
    <source>
        <dbReference type="ARBA" id="ARBA00022516"/>
    </source>
</evidence>
<gene>
    <name evidence="8" type="primary">lpxD</name>
    <name evidence="8" type="ORF">BVG79_00841</name>
</gene>
<name>A0A1W6NYG3_9RHOB</name>
<dbReference type="PANTHER" id="PTHR43378:SF2">
    <property type="entry name" value="UDP-3-O-ACYLGLUCOSAMINE N-ACYLTRANSFERASE 1, MITOCHONDRIAL-RELATED"/>
    <property type="match status" value="1"/>
</dbReference>
<evidence type="ECO:0000256" key="5">
    <source>
        <dbReference type="ARBA" id="ARBA00023098"/>
    </source>
</evidence>
<dbReference type="Pfam" id="PF25087">
    <property type="entry name" value="GMPPB_C"/>
    <property type="match status" value="1"/>
</dbReference>
<keyword evidence="1" id="KW-0444">Lipid biosynthesis</keyword>
<dbReference type="Proteomes" id="UP000242447">
    <property type="component" value="Chromosome"/>
</dbReference>
<dbReference type="InterPro" id="IPR007691">
    <property type="entry name" value="LpxD"/>
</dbReference>
<dbReference type="GO" id="GO:0016410">
    <property type="term" value="F:N-acyltransferase activity"/>
    <property type="evidence" value="ECO:0007669"/>
    <property type="project" value="InterPro"/>
</dbReference>
<dbReference type="Pfam" id="PF00132">
    <property type="entry name" value="Hexapep"/>
    <property type="match status" value="1"/>
</dbReference>
<dbReference type="CDD" id="cd03352">
    <property type="entry name" value="LbH_LpxD"/>
    <property type="match status" value="1"/>
</dbReference>
<protein>
    <submittedName>
        <fullName evidence="8">UDP-3-O-(3-hydroxymyristoyl) glucosamine N-acyltransferase</fullName>
        <ecNumber evidence="8">2.3.1.191</ecNumber>
    </submittedName>
</protein>
<organism evidence="8 9">
    <name type="scientific">Ketogulonicigenium robustum</name>
    <dbReference type="NCBI Taxonomy" id="92947"/>
    <lineage>
        <taxon>Bacteria</taxon>
        <taxon>Pseudomonadati</taxon>
        <taxon>Pseudomonadota</taxon>
        <taxon>Alphaproteobacteria</taxon>
        <taxon>Rhodobacterales</taxon>
        <taxon>Roseobacteraceae</taxon>
        <taxon>Ketogulonicigenium</taxon>
    </lineage>
</organism>